<feature type="domain" description="DUF397" evidence="1">
    <location>
        <begin position="46"/>
        <end position="64"/>
    </location>
</feature>
<evidence type="ECO:0000313" key="2">
    <source>
        <dbReference type="EMBL" id="MBY8883880.1"/>
    </source>
</evidence>
<dbReference type="Proteomes" id="UP001198565">
    <property type="component" value="Unassembled WGS sequence"/>
</dbReference>
<feature type="domain" description="DUF397" evidence="1">
    <location>
        <begin position="5"/>
        <end position="24"/>
    </location>
</feature>
<dbReference type="Pfam" id="PF04149">
    <property type="entry name" value="DUF397"/>
    <property type="match status" value="4"/>
</dbReference>
<dbReference type="RefSeq" id="WP_222973723.1">
    <property type="nucleotide sequence ID" value="NZ_JAINVZ010000002.1"/>
</dbReference>
<name>A0ABS7QL01_9ACTN</name>
<dbReference type="InterPro" id="IPR007278">
    <property type="entry name" value="DUF397"/>
</dbReference>
<protein>
    <submittedName>
        <fullName evidence="2">DUF397 domain-containing protein</fullName>
    </submittedName>
</protein>
<reference evidence="2 3" key="1">
    <citation type="submission" date="2021-08" db="EMBL/GenBank/DDBJ databases">
        <title>Streptomyces sp. PTM05 isolated from lichen.</title>
        <authorList>
            <person name="Somphong A."/>
            <person name="Phongsopitanun W."/>
            <person name="Tanasupawat S."/>
        </authorList>
    </citation>
    <scope>NUCLEOTIDE SEQUENCE [LARGE SCALE GENOMIC DNA]</scope>
    <source>
        <strain evidence="2 3">Ptm05</strain>
    </source>
</reference>
<sequence>MAGGLAWFKSSYSDSEGGACVEVALSWRKSSHSDDQGGACVEVALPWQKSSHSDSQGGDCVEVALPWQKSSHSDSHGGACVEVAACAAMVHVRDSKDPEGPRLAFMPDAWAAFVTFASARASCDG</sequence>
<organism evidence="2 3">
    <name type="scientific">Streptantibioticus parmotrematis</name>
    <dbReference type="NCBI Taxonomy" id="2873249"/>
    <lineage>
        <taxon>Bacteria</taxon>
        <taxon>Bacillati</taxon>
        <taxon>Actinomycetota</taxon>
        <taxon>Actinomycetes</taxon>
        <taxon>Kitasatosporales</taxon>
        <taxon>Streptomycetaceae</taxon>
        <taxon>Streptantibioticus</taxon>
    </lineage>
</organism>
<proteinExistence type="predicted"/>
<evidence type="ECO:0000313" key="3">
    <source>
        <dbReference type="Proteomes" id="UP001198565"/>
    </source>
</evidence>
<feature type="domain" description="DUF397" evidence="1">
    <location>
        <begin position="26"/>
        <end position="44"/>
    </location>
</feature>
<gene>
    <name evidence="2" type="ORF">K7472_03365</name>
</gene>
<evidence type="ECO:0000259" key="1">
    <source>
        <dbReference type="Pfam" id="PF04149"/>
    </source>
</evidence>
<comment type="caution">
    <text evidence="2">The sequence shown here is derived from an EMBL/GenBank/DDBJ whole genome shotgun (WGS) entry which is preliminary data.</text>
</comment>
<dbReference type="EMBL" id="JAINVZ010000002">
    <property type="protein sequence ID" value="MBY8883880.1"/>
    <property type="molecule type" value="Genomic_DNA"/>
</dbReference>
<accession>A0ABS7QL01</accession>
<feature type="domain" description="DUF397" evidence="1">
    <location>
        <begin position="66"/>
        <end position="116"/>
    </location>
</feature>
<keyword evidence="3" id="KW-1185">Reference proteome</keyword>